<dbReference type="AlphaFoldDB" id="G2WXU8"/>
<protein>
    <submittedName>
        <fullName evidence="1">Uncharacterized protein</fullName>
    </submittedName>
</protein>
<dbReference type="Proteomes" id="UP000001611">
    <property type="component" value="Chromosome 3"/>
</dbReference>
<dbReference type="RefSeq" id="XP_009651378.1">
    <property type="nucleotide sequence ID" value="XM_009653083.1"/>
</dbReference>
<organism evidence="1 2">
    <name type="scientific">Verticillium dahliae (strain VdLs.17 / ATCC MYA-4575 / FGSC 10137)</name>
    <name type="common">Verticillium wilt</name>
    <dbReference type="NCBI Taxonomy" id="498257"/>
    <lineage>
        <taxon>Eukaryota</taxon>
        <taxon>Fungi</taxon>
        <taxon>Dikarya</taxon>
        <taxon>Ascomycota</taxon>
        <taxon>Pezizomycotina</taxon>
        <taxon>Sordariomycetes</taxon>
        <taxon>Hypocreomycetidae</taxon>
        <taxon>Glomerellales</taxon>
        <taxon>Plectosphaerellaceae</taxon>
        <taxon>Verticillium</taxon>
    </lineage>
</organism>
<reference evidence="1 2" key="1">
    <citation type="submission" date="2008-03" db="EMBL/GenBank/DDBJ databases">
        <title>The Genome Sequence of Verticillium dahliae VdLs.17.</title>
        <authorList>
            <consortium name="The Broad Institute Genome Sequencing Platform"/>
            <person name="Ma L.-J.J."/>
            <person name="Klosterman S.J."/>
            <person name="Subbarao K."/>
            <person name="Dobinson K."/>
            <person name="Veronese P."/>
            <person name="Kang S."/>
            <person name="Gold S.E."/>
            <person name="Young S."/>
            <person name="Jaffe D."/>
            <person name="Gnerre S."/>
            <person name="Berlin A."/>
            <person name="Heiman D."/>
            <person name="Hepburn T."/>
            <person name="Sykes S."/>
            <person name="Alvarado L."/>
            <person name="Kodira C.D."/>
            <person name="Lander E."/>
            <person name="Galagan J."/>
            <person name="Nusbaum C."/>
            <person name="Birren B."/>
        </authorList>
    </citation>
    <scope>NUCLEOTIDE SEQUENCE [LARGE SCALE GENOMIC DNA]</scope>
    <source>
        <strain evidence="2">VdLs.17 / ATCC MYA-4575 / FGSC 10137</strain>
    </source>
</reference>
<keyword evidence="2" id="KW-1185">Reference proteome</keyword>
<dbReference type="InParanoid" id="G2WXU8"/>
<evidence type="ECO:0000313" key="1">
    <source>
        <dbReference type="EMBL" id="EGY20906.1"/>
    </source>
</evidence>
<evidence type="ECO:0000313" key="2">
    <source>
        <dbReference type="Proteomes" id="UP000001611"/>
    </source>
</evidence>
<dbReference type="OMA" id="SANYCRR"/>
<sequence length="54" mass="6235">MEFIQCPERQGSNVKCHPVNKTWGKDSTHYCSRHMVKPDAPVKYTDQNGEEVVE</sequence>
<proteinExistence type="predicted"/>
<dbReference type="HOGENOM" id="CLU_3052141_0_0_1"/>
<dbReference type="KEGG" id="vda:VDAG_02430"/>
<dbReference type="EMBL" id="DS572698">
    <property type="protein sequence ID" value="EGY20906.1"/>
    <property type="molecule type" value="Genomic_DNA"/>
</dbReference>
<name>G2WXU8_VERDV</name>
<accession>G2WXU8</accession>
<dbReference type="GeneID" id="20703893"/>
<gene>
    <name evidence="1" type="ORF">VDAG_02430</name>
</gene>